<dbReference type="EMBL" id="CP001661">
    <property type="protein sequence ID" value="ACT17743.1"/>
    <property type="molecule type" value="Genomic_DNA"/>
</dbReference>
<sequence>MYNYDDDMVIDHPQFQLPKWIACAPFEEYLGMQIEEAKDGHAFLTMPFKLKLAQGKGLMHGGAVTALADTAVAMAIKSMVPEGTDFVTVEMNLKFLGAVREGVVRAGARAVRLSERKIAGEADLFNGDTKIAEFRALFIVKKQLTIDEAKPIDN</sequence>
<reference evidence="4" key="1">
    <citation type="submission" date="2009-07" db="EMBL/GenBank/DDBJ databases">
        <title>Complete sequence of Geobacter sp. M21.</title>
        <authorList>
            <consortium name="US DOE Joint Genome Institute"/>
            <person name="Lucas S."/>
            <person name="Copeland A."/>
            <person name="Lapidus A."/>
            <person name="Glavina del Rio T."/>
            <person name="Dalin E."/>
            <person name="Tice H."/>
            <person name="Bruce D."/>
            <person name="Goodwin L."/>
            <person name="Pitluck S."/>
            <person name="Saunders E."/>
            <person name="Brettin T."/>
            <person name="Detter J.C."/>
            <person name="Han C."/>
            <person name="Larimer F."/>
            <person name="Land M."/>
            <person name="Hauser L."/>
            <person name="Kyrpides N."/>
            <person name="Ovchinnikova G."/>
            <person name="Lovley D."/>
        </authorList>
    </citation>
    <scope>NUCLEOTIDE SEQUENCE [LARGE SCALE GENOMIC DNA]</scope>
    <source>
        <strain evidence="4">M21</strain>
    </source>
</reference>
<dbReference type="InterPro" id="IPR003736">
    <property type="entry name" value="PAAI_dom"/>
</dbReference>
<organism evidence="4">
    <name type="scientific">Geobacter sp. (strain M21)</name>
    <dbReference type="NCBI Taxonomy" id="443144"/>
    <lineage>
        <taxon>Bacteria</taxon>
        <taxon>Pseudomonadati</taxon>
        <taxon>Thermodesulfobacteriota</taxon>
        <taxon>Desulfuromonadia</taxon>
        <taxon>Geobacterales</taxon>
        <taxon>Geobacteraceae</taxon>
        <taxon>Geobacter</taxon>
    </lineage>
</organism>
<dbReference type="SUPFAM" id="SSF54637">
    <property type="entry name" value="Thioesterase/thiol ester dehydrase-isomerase"/>
    <property type="match status" value="1"/>
</dbReference>
<dbReference type="NCBIfam" id="TIGR00369">
    <property type="entry name" value="unchar_dom_1"/>
    <property type="match status" value="1"/>
</dbReference>
<gene>
    <name evidence="4" type="ordered locus">GM21_1689</name>
</gene>
<protein>
    <submittedName>
        <fullName evidence="4">Thioesterase superfamily protein</fullName>
    </submittedName>
</protein>
<dbReference type="PANTHER" id="PTHR43240">
    <property type="entry name" value="1,4-DIHYDROXY-2-NAPHTHOYL-COA THIOESTERASE 1"/>
    <property type="match status" value="1"/>
</dbReference>
<dbReference type="HOGENOM" id="CLU_089876_3_3_7"/>
<evidence type="ECO:0000256" key="2">
    <source>
        <dbReference type="ARBA" id="ARBA00022801"/>
    </source>
</evidence>
<keyword evidence="2" id="KW-0378">Hydrolase</keyword>
<dbReference type="Gene3D" id="3.10.129.10">
    <property type="entry name" value="Hotdog Thioesterase"/>
    <property type="match status" value="1"/>
</dbReference>
<dbReference type="InterPro" id="IPR029069">
    <property type="entry name" value="HotDog_dom_sf"/>
</dbReference>
<dbReference type="OrthoDB" id="5472145at2"/>
<name>C6E5Y4_GEOSM</name>
<dbReference type="CDD" id="cd03443">
    <property type="entry name" value="PaaI_thioesterase"/>
    <property type="match status" value="1"/>
</dbReference>
<dbReference type="GO" id="GO:0005829">
    <property type="term" value="C:cytosol"/>
    <property type="evidence" value="ECO:0007669"/>
    <property type="project" value="TreeGrafter"/>
</dbReference>
<accession>C6E5Y4</accession>
<dbReference type="Pfam" id="PF03061">
    <property type="entry name" value="4HBT"/>
    <property type="match status" value="1"/>
</dbReference>
<dbReference type="AlphaFoldDB" id="C6E5Y4"/>
<dbReference type="InterPro" id="IPR006683">
    <property type="entry name" value="Thioestr_dom"/>
</dbReference>
<feature type="domain" description="Thioesterase" evidence="3">
    <location>
        <begin position="57"/>
        <end position="130"/>
    </location>
</feature>
<evidence type="ECO:0000313" key="4">
    <source>
        <dbReference type="EMBL" id="ACT17743.1"/>
    </source>
</evidence>
<proteinExistence type="inferred from homology"/>
<dbReference type="KEGG" id="gem:GM21_1689"/>
<evidence type="ECO:0000256" key="1">
    <source>
        <dbReference type="ARBA" id="ARBA00008324"/>
    </source>
</evidence>
<dbReference type="STRING" id="443144.GM21_1689"/>
<comment type="similarity">
    <text evidence="1">Belongs to the thioesterase PaaI family.</text>
</comment>
<dbReference type="eggNOG" id="COG2050">
    <property type="taxonomic scope" value="Bacteria"/>
</dbReference>
<dbReference type="PANTHER" id="PTHR43240:SF5">
    <property type="entry name" value="1,4-DIHYDROXY-2-NAPHTHOYL-COA THIOESTERASE 1"/>
    <property type="match status" value="1"/>
</dbReference>
<dbReference type="GO" id="GO:0061522">
    <property type="term" value="F:1,4-dihydroxy-2-naphthoyl-CoA thioesterase activity"/>
    <property type="evidence" value="ECO:0007669"/>
    <property type="project" value="TreeGrafter"/>
</dbReference>
<evidence type="ECO:0000259" key="3">
    <source>
        <dbReference type="Pfam" id="PF03061"/>
    </source>
</evidence>